<protein>
    <recommendedName>
        <fullName evidence="3">Growth inhibitor PemK</fullName>
    </recommendedName>
</protein>
<dbReference type="EMBL" id="LJYW01000001">
    <property type="protein sequence ID" value="KPL51687.1"/>
    <property type="molecule type" value="Genomic_DNA"/>
</dbReference>
<name>A0A0P6VI12_9HYPH</name>
<reference evidence="1 2" key="2">
    <citation type="submission" date="2015-10" db="EMBL/GenBank/DDBJ databases">
        <title>Draft Genome Sequence of Prosthecomicrobium hirschii ATCC 27832.</title>
        <authorList>
            <person name="Daniel J."/>
            <person name="Givan S.A."/>
            <person name="Brun Y.V."/>
            <person name="Brown P.J."/>
        </authorList>
    </citation>
    <scope>NUCLEOTIDE SEQUENCE [LARGE SCALE GENOMIC DNA]</scope>
    <source>
        <strain evidence="1 2">16</strain>
    </source>
</reference>
<dbReference type="STRING" id="665126.ABB55_05140"/>
<keyword evidence="2" id="KW-1185">Reference proteome</keyword>
<sequence length="144" mass="15851">MARIPPPEPGLVVRYDFLWPEDAARGLVSGKDRPACVVLVVARPLHPQSPEVILLPITHRPPSPGSFALELPAAEKRRLGLDDERSWIAIEYANREDWPKGLVPVGGRNEGFTYGTLSGPIARQLAELLRAAARARRVTIVPRP</sequence>
<dbReference type="Proteomes" id="UP000048984">
    <property type="component" value="Unassembled WGS sequence"/>
</dbReference>
<reference evidence="1 2" key="1">
    <citation type="submission" date="2015-09" db="EMBL/GenBank/DDBJ databases">
        <authorList>
            <person name="Jackson K.R."/>
            <person name="Lunt B.L."/>
            <person name="Fisher J.N.B."/>
            <person name="Gardner A.V."/>
            <person name="Bailey M.E."/>
            <person name="Deus L.M."/>
            <person name="Earl A.S."/>
            <person name="Gibby P.D."/>
            <person name="Hartmann K.A."/>
            <person name="Liu J.E."/>
            <person name="Manci A.M."/>
            <person name="Nielsen D.A."/>
            <person name="Solomon M.B."/>
            <person name="Breakwell D.P."/>
            <person name="Burnett S.H."/>
            <person name="Grose J.H."/>
        </authorList>
    </citation>
    <scope>NUCLEOTIDE SEQUENCE [LARGE SCALE GENOMIC DNA]</scope>
    <source>
        <strain evidence="1 2">16</strain>
    </source>
</reference>
<comment type="caution">
    <text evidence="1">The sequence shown here is derived from an EMBL/GenBank/DDBJ whole genome shotgun (WGS) entry which is preliminary data.</text>
</comment>
<evidence type="ECO:0000313" key="2">
    <source>
        <dbReference type="Proteomes" id="UP000048984"/>
    </source>
</evidence>
<proteinExistence type="predicted"/>
<evidence type="ECO:0000313" key="1">
    <source>
        <dbReference type="EMBL" id="KPL51687.1"/>
    </source>
</evidence>
<accession>A0A0P6VI12</accession>
<organism evidence="1 2">
    <name type="scientific">Prosthecodimorpha hirschii</name>
    <dbReference type="NCBI Taxonomy" id="665126"/>
    <lineage>
        <taxon>Bacteria</taxon>
        <taxon>Pseudomonadati</taxon>
        <taxon>Pseudomonadota</taxon>
        <taxon>Alphaproteobacteria</taxon>
        <taxon>Hyphomicrobiales</taxon>
        <taxon>Ancalomicrobiaceae</taxon>
        <taxon>Prosthecodimorpha</taxon>
    </lineage>
</organism>
<gene>
    <name evidence="1" type="ORF">ABB55_05140</name>
</gene>
<dbReference type="AlphaFoldDB" id="A0A0P6VI12"/>
<dbReference type="RefSeq" id="WP_054357850.1">
    <property type="nucleotide sequence ID" value="NZ_LJYW01000001.1"/>
</dbReference>
<evidence type="ECO:0008006" key="3">
    <source>
        <dbReference type="Google" id="ProtNLM"/>
    </source>
</evidence>